<dbReference type="InterPro" id="IPR035681">
    <property type="entry name" value="ComA-like_MBL"/>
</dbReference>
<dbReference type="InterPro" id="IPR036866">
    <property type="entry name" value="RibonucZ/Hydroxyglut_hydro"/>
</dbReference>
<evidence type="ECO:0000313" key="3">
    <source>
        <dbReference type="EMBL" id="OGY47286.1"/>
    </source>
</evidence>
<comment type="caution">
    <text evidence="3">The sequence shown here is derived from an EMBL/GenBank/DDBJ whole genome shotgun (WGS) entry which is preliminary data.</text>
</comment>
<accession>A0A1G1Y641</accession>
<dbReference type="PANTHER" id="PTHR30619:SF1">
    <property type="entry name" value="RECOMBINATION PROTEIN 2"/>
    <property type="match status" value="1"/>
</dbReference>
<keyword evidence="1" id="KW-1133">Transmembrane helix</keyword>
<keyword evidence="1" id="KW-0812">Transmembrane</keyword>
<feature type="transmembrane region" description="Helical" evidence="1">
    <location>
        <begin position="7"/>
        <end position="28"/>
    </location>
</feature>
<dbReference type="PANTHER" id="PTHR30619">
    <property type="entry name" value="DNA INTERNALIZATION/COMPETENCE PROTEIN COMEC/REC2"/>
    <property type="match status" value="1"/>
</dbReference>
<keyword evidence="1" id="KW-0472">Membrane</keyword>
<sequence length="284" mass="32290">MRAKRVIIIFYLLIFLSFLLILLLFLGLQKSSFQFCVFDVGQGDAILTRTARGQNILIDGGSDNTVIYKLGEYLPFYERKIDLVILTHPHADHVTGLVEVLKRYKVKNIFLTGVIYNESGYQAFINLIRQEDINFKIIDEPQRVILDHETELIILFPDQSFLDQEVKNLNNTSIVAKLIYQNNLIILTGDFEHEEELVSGNWGLLADILKVGHHGSDTANSLEFLAAVKPAWAIISVGENNKFGHPHQQTIDYLSRLGSKILRTDQDGDVCFRLDGENMVLKNN</sequence>
<dbReference type="Gene3D" id="3.60.15.10">
    <property type="entry name" value="Ribonuclease Z/Hydroxyacylglutathione hydrolase-like"/>
    <property type="match status" value="1"/>
</dbReference>
<evidence type="ECO:0000313" key="4">
    <source>
        <dbReference type="Proteomes" id="UP000178747"/>
    </source>
</evidence>
<protein>
    <recommendedName>
        <fullName evidence="2">Metallo-beta-lactamase domain-containing protein</fullName>
    </recommendedName>
</protein>
<name>A0A1G1Y641_9BACT</name>
<organism evidence="3 4">
    <name type="scientific">Candidatus Buchananbacteria bacterium RIFCSPHIGHO2_02_FULL_38_8</name>
    <dbReference type="NCBI Taxonomy" id="1797538"/>
    <lineage>
        <taxon>Bacteria</taxon>
        <taxon>Candidatus Buchananiibacteriota</taxon>
    </lineage>
</organism>
<evidence type="ECO:0000259" key="2">
    <source>
        <dbReference type="SMART" id="SM00849"/>
    </source>
</evidence>
<dbReference type="AlphaFoldDB" id="A0A1G1Y641"/>
<dbReference type="InterPro" id="IPR001279">
    <property type="entry name" value="Metallo-B-lactamas"/>
</dbReference>
<dbReference type="SUPFAM" id="SSF56281">
    <property type="entry name" value="Metallo-hydrolase/oxidoreductase"/>
    <property type="match status" value="1"/>
</dbReference>
<feature type="domain" description="Metallo-beta-lactamase" evidence="2">
    <location>
        <begin position="42"/>
        <end position="239"/>
    </location>
</feature>
<proteinExistence type="predicted"/>
<gene>
    <name evidence="3" type="ORF">A3J62_02650</name>
</gene>
<dbReference type="InterPro" id="IPR052159">
    <property type="entry name" value="Competence_DNA_uptake"/>
</dbReference>
<dbReference type="EMBL" id="MHIH01000039">
    <property type="protein sequence ID" value="OGY47286.1"/>
    <property type="molecule type" value="Genomic_DNA"/>
</dbReference>
<dbReference type="Proteomes" id="UP000178747">
    <property type="component" value="Unassembled WGS sequence"/>
</dbReference>
<dbReference type="SMART" id="SM00849">
    <property type="entry name" value="Lactamase_B"/>
    <property type="match status" value="1"/>
</dbReference>
<dbReference type="CDD" id="cd07731">
    <property type="entry name" value="ComA-like_MBL-fold"/>
    <property type="match status" value="1"/>
</dbReference>
<dbReference type="Pfam" id="PF00753">
    <property type="entry name" value="Lactamase_B"/>
    <property type="match status" value="1"/>
</dbReference>
<reference evidence="3 4" key="1">
    <citation type="journal article" date="2016" name="Nat. Commun.">
        <title>Thousands of microbial genomes shed light on interconnected biogeochemical processes in an aquifer system.</title>
        <authorList>
            <person name="Anantharaman K."/>
            <person name="Brown C.T."/>
            <person name="Hug L.A."/>
            <person name="Sharon I."/>
            <person name="Castelle C.J."/>
            <person name="Probst A.J."/>
            <person name="Thomas B.C."/>
            <person name="Singh A."/>
            <person name="Wilkins M.J."/>
            <person name="Karaoz U."/>
            <person name="Brodie E.L."/>
            <person name="Williams K.H."/>
            <person name="Hubbard S.S."/>
            <person name="Banfield J.F."/>
        </authorList>
    </citation>
    <scope>NUCLEOTIDE SEQUENCE [LARGE SCALE GENOMIC DNA]</scope>
</reference>
<evidence type="ECO:0000256" key="1">
    <source>
        <dbReference type="SAM" id="Phobius"/>
    </source>
</evidence>